<dbReference type="PANTHER" id="PTHR46796:SF12">
    <property type="entry name" value="HTH-TYPE DNA-BINDING TRANSCRIPTIONAL ACTIVATOR EUTR"/>
    <property type="match status" value="1"/>
</dbReference>
<dbReference type="Proteomes" id="UP001160130">
    <property type="component" value="Unassembled WGS sequence"/>
</dbReference>
<organism evidence="5 6">
    <name type="scientific">Mycolicibacterium frederiksbergense</name>
    <dbReference type="NCBI Taxonomy" id="117567"/>
    <lineage>
        <taxon>Bacteria</taxon>
        <taxon>Bacillati</taxon>
        <taxon>Actinomycetota</taxon>
        <taxon>Actinomycetes</taxon>
        <taxon>Mycobacteriales</taxon>
        <taxon>Mycobacteriaceae</taxon>
        <taxon>Mycolicibacterium</taxon>
    </lineage>
</organism>
<keyword evidence="2" id="KW-0238">DNA-binding</keyword>
<reference evidence="5 6" key="1">
    <citation type="submission" date="2023-04" db="EMBL/GenBank/DDBJ databases">
        <title>Forest soil microbial communities from Buena Vista Peninsula, Colon Province, Panama.</title>
        <authorList>
            <person name="Bouskill N."/>
        </authorList>
    </citation>
    <scope>NUCLEOTIDE SEQUENCE [LARGE SCALE GENOMIC DNA]</scope>
    <source>
        <strain evidence="5 6">AC80</strain>
    </source>
</reference>
<evidence type="ECO:0000256" key="2">
    <source>
        <dbReference type="ARBA" id="ARBA00023125"/>
    </source>
</evidence>
<evidence type="ECO:0000313" key="5">
    <source>
        <dbReference type="EMBL" id="MDH6196902.1"/>
    </source>
</evidence>
<dbReference type="RefSeq" id="WP_280833499.1">
    <property type="nucleotide sequence ID" value="NZ_JARXVE010000005.1"/>
</dbReference>
<proteinExistence type="predicted"/>
<keyword evidence="6" id="KW-1185">Reference proteome</keyword>
<feature type="domain" description="HTH araC/xylS-type" evidence="4">
    <location>
        <begin position="204"/>
        <end position="309"/>
    </location>
</feature>
<dbReference type="SUPFAM" id="SSF46689">
    <property type="entry name" value="Homeodomain-like"/>
    <property type="match status" value="1"/>
</dbReference>
<keyword evidence="3" id="KW-0804">Transcription</keyword>
<evidence type="ECO:0000256" key="3">
    <source>
        <dbReference type="ARBA" id="ARBA00023163"/>
    </source>
</evidence>
<dbReference type="Pfam" id="PF12833">
    <property type="entry name" value="HTH_18"/>
    <property type="match status" value="1"/>
</dbReference>
<name>A0ABT6L1S8_9MYCO</name>
<dbReference type="InterPro" id="IPR009057">
    <property type="entry name" value="Homeodomain-like_sf"/>
</dbReference>
<dbReference type="EMBL" id="JARXVE010000005">
    <property type="protein sequence ID" value="MDH6196902.1"/>
    <property type="molecule type" value="Genomic_DNA"/>
</dbReference>
<dbReference type="InterPro" id="IPR050204">
    <property type="entry name" value="AraC_XylS_family_regulators"/>
</dbReference>
<dbReference type="PROSITE" id="PS01124">
    <property type="entry name" value="HTH_ARAC_FAMILY_2"/>
    <property type="match status" value="1"/>
</dbReference>
<protein>
    <submittedName>
        <fullName evidence="5">AraC-like DNA-binding protein</fullName>
    </submittedName>
</protein>
<evidence type="ECO:0000256" key="1">
    <source>
        <dbReference type="ARBA" id="ARBA00023015"/>
    </source>
</evidence>
<evidence type="ECO:0000259" key="4">
    <source>
        <dbReference type="PROSITE" id="PS01124"/>
    </source>
</evidence>
<comment type="caution">
    <text evidence="5">The sequence shown here is derived from an EMBL/GenBank/DDBJ whole genome shotgun (WGS) entry which is preliminary data.</text>
</comment>
<sequence length="313" mass="34629">MDVPVVRTRITQLEDLGDAVNQAGLSAFQLSRESPSGTLIHAAHDGVALSAGHFESRVQIRGALSHDALSIAVGLRIPPRNRLLLRDIDSGVVTAFRAGDEHEAFHDANSLYAVVSLSEETLERELERYGLILSRTTFRSTGFHPQPLARTHLTTISAFLGRLIQDDGQSRLESGALADIVAAFIGHFAQQSAPLPLQPLRERQRIVELTRTHIDQNLGQHLATEDLARRAGVSRRTLARSFDETLGESPHAYIARMRLHHIRSDLLATDRQLATIADVSNQWGISELGRMSARYRALFGELPSQTRLRGPQR</sequence>
<keyword evidence="1" id="KW-0805">Transcription regulation</keyword>
<dbReference type="Gene3D" id="1.10.10.60">
    <property type="entry name" value="Homeodomain-like"/>
    <property type="match status" value="1"/>
</dbReference>
<dbReference type="SMART" id="SM00342">
    <property type="entry name" value="HTH_ARAC"/>
    <property type="match status" value="1"/>
</dbReference>
<dbReference type="InterPro" id="IPR018060">
    <property type="entry name" value="HTH_AraC"/>
</dbReference>
<gene>
    <name evidence="5" type="ORF">M2272_003555</name>
</gene>
<dbReference type="PANTHER" id="PTHR46796">
    <property type="entry name" value="HTH-TYPE TRANSCRIPTIONAL ACTIVATOR RHAS-RELATED"/>
    <property type="match status" value="1"/>
</dbReference>
<accession>A0ABT6L1S8</accession>
<evidence type="ECO:0000313" key="6">
    <source>
        <dbReference type="Proteomes" id="UP001160130"/>
    </source>
</evidence>